<evidence type="ECO:0008006" key="7">
    <source>
        <dbReference type="Google" id="ProtNLM"/>
    </source>
</evidence>
<keyword evidence="1" id="KW-0732">Signal</keyword>
<evidence type="ECO:0000256" key="2">
    <source>
        <dbReference type="ARBA" id="ARBA00022737"/>
    </source>
</evidence>
<evidence type="ECO:0000256" key="1">
    <source>
        <dbReference type="ARBA" id="ARBA00022729"/>
    </source>
</evidence>
<keyword evidence="3" id="KW-0325">Glycoprotein</keyword>
<dbReference type="InterPro" id="IPR001258">
    <property type="entry name" value="NHL_repeat"/>
</dbReference>
<comment type="caution">
    <text evidence="5">The sequence shown here is derived from an EMBL/GenBank/DDBJ whole genome shotgun (WGS) entry which is preliminary data.</text>
</comment>
<feature type="repeat" description="NHL" evidence="4">
    <location>
        <begin position="75"/>
        <end position="106"/>
    </location>
</feature>
<dbReference type="Proteomes" id="UP000663823">
    <property type="component" value="Unassembled WGS sequence"/>
</dbReference>
<dbReference type="GO" id="GO:0005576">
    <property type="term" value="C:extracellular region"/>
    <property type="evidence" value="ECO:0007669"/>
    <property type="project" value="TreeGrafter"/>
</dbReference>
<feature type="non-terminal residue" evidence="5">
    <location>
        <position position="121"/>
    </location>
</feature>
<dbReference type="AlphaFoldDB" id="A0A820JJ83"/>
<evidence type="ECO:0000313" key="5">
    <source>
        <dbReference type="EMBL" id="CAF4327381.1"/>
    </source>
</evidence>
<protein>
    <recommendedName>
        <fullName evidence="7">NHL repeat-containing protein</fullName>
    </recommendedName>
</protein>
<dbReference type="PANTHER" id="PTHR10680:SF28">
    <property type="entry name" value="SMP-30_GLUCONOLACTONASE_LRE-LIKE REGION DOMAIN-CONTAINING PROTEIN"/>
    <property type="match status" value="1"/>
</dbReference>
<evidence type="ECO:0000313" key="6">
    <source>
        <dbReference type="Proteomes" id="UP000663823"/>
    </source>
</evidence>
<reference evidence="5" key="1">
    <citation type="submission" date="2021-02" db="EMBL/GenBank/DDBJ databases">
        <authorList>
            <person name="Nowell W R."/>
        </authorList>
    </citation>
    <scope>NUCLEOTIDE SEQUENCE</scope>
</reference>
<dbReference type="SUPFAM" id="SSF63829">
    <property type="entry name" value="Calcium-dependent phosphotriesterase"/>
    <property type="match status" value="1"/>
</dbReference>
<dbReference type="InterPro" id="IPR011042">
    <property type="entry name" value="6-blade_b-propeller_TolB-like"/>
</dbReference>
<keyword evidence="2" id="KW-0677">Repeat</keyword>
<dbReference type="Pfam" id="PF01436">
    <property type="entry name" value="NHL"/>
    <property type="match status" value="2"/>
</dbReference>
<evidence type="ECO:0000256" key="4">
    <source>
        <dbReference type="PROSITE-ProRule" id="PRU00504"/>
    </source>
</evidence>
<feature type="non-terminal residue" evidence="5">
    <location>
        <position position="1"/>
    </location>
</feature>
<organism evidence="5 6">
    <name type="scientific">Rotaria sordida</name>
    <dbReference type="NCBI Taxonomy" id="392033"/>
    <lineage>
        <taxon>Eukaryota</taxon>
        <taxon>Metazoa</taxon>
        <taxon>Spiralia</taxon>
        <taxon>Gnathifera</taxon>
        <taxon>Rotifera</taxon>
        <taxon>Eurotatoria</taxon>
        <taxon>Bdelloidea</taxon>
        <taxon>Philodinida</taxon>
        <taxon>Philodinidae</taxon>
        <taxon>Rotaria</taxon>
    </lineage>
</organism>
<proteinExistence type="predicted"/>
<dbReference type="Gene3D" id="2.120.10.30">
    <property type="entry name" value="TolB, C-terminal domain"/>
    <property type="match status" value="1"/>
</dbReference>
<gene>
    <name evidence="5" type="ORF">OTI717_LOCUS42859</name>
</gene>
<name>A0A820JJ83_9BILA</name>
<evidence type="ECO:0000256" key="3">
    <source>
        <dbReference type="ARBA" id="ARBA00023180"/>
    </source>
</evidence>
<dbReference type="EMBL" id="CAJOAX010055546">
    <property type="protein sequence ID" value="CAF4327381.1"/>
    <property type="molecule type" value="Genomic_DNA"/>
</dbReference>
<sequence>TRCLLQWNTTGATVAGDASGATGITLNRLNNPNDISLDSNNTLYIADTGNNRVLQWVIGATSGTVVAGQANTASGATANQLNGPQGVVVDTSSNIYVADTNNNRVQSWPTLAVQGTTISVT</sequence>
<dbReference type="PANTHER" id="PTHR10680">
    <property type="entry name" value="PEPTIDYL-GLYCINE ALPHA-AMIDATING MONOOXYGENASE"/>
    <property type="match status" value="1"/>
</dbReference>
<dbReference type="PROSITE" id="PS51125">
    <property type="entry name" value="NHL"/>
    <property type="match status" value="1"/>
</dbReference>
<accession>A0A820JJ83</accession>